<keyword evidence="4" id="KW-1185">Reference proteome</keyword>
<organism evidence="3 4">
    <name type="scientific">Vreelandella nigrificans</name>
    <dbReference type="NCBI Taxonomy" id="2042704"/>
    <lineage>
        <taxon>Bacteria</taxon>
        <taxon>Pseudomonadati</taxon>
        <taxon>Pseudomonadota</taxon>
        <taxon>Gammaproteobacteria</taxon>
        <taxon>Oceanospirillales</taxon>
        <taxon>Halomonadaceae</taxon>
        <taxon>Vreelandella</taxon>
    </lineage>
</organism>
<dbReference type="RefSeq" id="WP_096650917.1">
    <property type="nucleotide sequence ID" value="NZ_NWUX01000004.1"/>
</dbReference>
<reference evidence="4" key="1">
    <citation type="submission" date="2017-09" db="EMBL/GenBank/DDBJ databases">
        <authorList>
            <person name="Cho G.-S."/>
            <person name="Oguntoyinbo F.A."/>
            <person name="Cnockaert M."/>
            <person name="Kabisch J."/>
            <person name="Neve H."/>
            <person name="Bockelmann W."/>
            <person name="Wenning M."/>
            <person name="Franz C.M."/>
            <person name="Vandamme P."/>
        </authorList>
    </citation>
    <scope>NUCLEOTIDE SEQUENCE [LARGE SCALE GENOMIC DNA]</scope>
    <source>
        <strain evidence="4">MBT G8648</strain>
    </source>
</reference>
<name>A0A2A4HN62_9GAMM</name>
<dbReference type="GO" id="GO:0005524">
    <property type="term" value="F:ATP binding"/>
    <property type="evidence" value="ECO:0007669"/>
    <property type="project" value="InterPro"/>
</dbReference>
<dbReference type="Pfam" id="PF00004">
    <property type="entry name" value="AAA"/>
    <property type="match status" value="1"/>
</dbReference>
<dbReference type="InterPro" id="IPR003959">
    <property type="entry name" value="ATPase_AAA_core"/>
</dbReference>
<evidence type="ECO:0000313" key="4">
    <source>
        <dbReference type="Proteomes" id="UP000218677"/>
    </source>
</evidence>
<dbReference type="Proteomes" id="UP000218677">
    <property type="component" value="Unassembled WGS sequence"/>
</dbReference>
<comment type="caution">
    <text evidence="3">The sequence shown here is derived from an EMBL/GenBank/DDBJ whole genome shotgun (WGS) entry which is preliminary data.</text>
</comment>
<dbReference type="CDD" id="cd19481">
    <property type="entry name" value="RecA-like_protease"/>
    <property type="match status" value="1"/>
</dbReference>
<dbReference type="PANTHER" id="PTHR23077:SF198">
    <property type="entry name" value="ATP-DEPENDENT ZINC METALLOPROTEASE FTSH"/>
    <property type="match status" value="1"/>
</dbReference>
<dbReference type="AlphaFoldDB" id="A0A2A4HN62"/>
<evidence type="ECO:0000313" key="3">
    <source>
        <dbReference type="EMBL" id="PCF96342.1"/>
    </source>
</evidence>
<dbReference type="GO" id="GO:0016887">
    <property type="term" value="F:ATP hydrolysis activity"/>
    <property type="evidence" value="ECO:0007669"/>
    <property type="project" value="InterPro"/>
</dbReference>
<dbReference type="SUPFAM" id="SSF52540">
    <property type="entry name" value="P-loop containing nucleoside triphosphate hydrolases"/>
    <property type="match status" value="1"/>
</dbReference>
<dbReference type="OrthoDB" id="9809379at2"/>
<dbReference type="PANTHER" id="PTHR23077">
    <property type="entry name" value="AAA-FAMILY ATPASE"/>
    <property type="match status" value="1"/>
</dbReference>
<dbReference type="SMART" id="SM00382">
    <property type="entry name" value="AAA"/>
    <property type="match status" value="1"/>
</dbReference>
<sequence length="328" mass="36488">MATAEQIKALLKSHADHDDQRFYSIALQVAAKEARKGHHKLASEIKETIERSQKASKSLTVAPAKPTPLAQHPKGDLKGLLELTHSTARKNELVLSSEVSERLDKVLLEQRQKSRLAQYGLSPRRKLLFTGSPGTGKTLSAAVLASELKLPLYTIVLDNLITRFMGETAAKLRLIFDHIKQTRAVYLFDEFDAIGTQRGATNDVGEIRRVLNSFLMFVEQDTSESIILAATNHPELLDKALYRRFDDIIQFEKPGQAQIKQLVENRLSAFETGHLSWDEITQGACGLSSADVTRACEDAAKEAVLHHDANITTVMITKAVQRRQNGKQ</sequence>
<evidence type="ECO:0000259" key="2">
    <source>
        <dbReference type="SMART" id="SM00382"/>
    </source>
</evidence>
<feature type="domain" description="AAA+ ATPase" evidence="2">
    <location>
        <begin position="123"/>
        <end position="255"/>
    </location>
</feature>
<dbReference type="InterPro" id="IPR003593">
    <property type="entry name" value="AAA+_ATPase"/>
</dbReference>
<protein>
    <submittedName>
        <fullName evidence="3">AAA family ATPase</fullName>
    </submittedName>
</protein>
<dbReference type="Gene3D" id="3.40.50.300">
    <property type="entry name" value="P-loop containing nucleotide triphosphate hydrolases"/>
    <property type="match status" value="1"/>
</dbReference>
<gene>
    <name evidence="3" type="ORF">CPA45_07350</name>
</gene>
<proteinExistence type="predicted"/>
<dbReference type="InterPro" id="IPR050168">
    <property type="entry name" value="AAA_ATPase_domain"/>
</dbReference>
<dbReference type="EMBL" id="NWUX01000004">
    <property type="protein sequence ID" value="PCF96342.1"/>
    <property type="molecule type" value="Genomic_DNA"/>
</dbReference>
<feature type="region of interest" description="Disordered" evidence="1">
    <location>
        <begin position="54"/>
        <end position="75"/>
    </location>
</feature>
<dbReference type="InterPro" id="IPR027417">
    <property type="entry name" value="P-loop_NTPase"/>
</dbReference>
<accession>A0A2A4HN62</accession>
<evidence type="ECO:0000256" key="1">
    <source>
        <dbReference type="SAM" id="MobiDB-lite"/>
    </source>
</evidence>